<keyword evidence="2" id="KW-0378">Hydrolase</keyword>
<evidence type="ECO:0000313" key="10">
    <source>
        <dbReference type="Proteomes" id="UP001071777"/>
    </source>
</evidence>
<feature type="region of interest" description="Disordered" evidence="6">
    <location>
        <begin position="1"/>
        <end position="28"/>
    </location>
</feature>
<dbReference type="InterPro" id="IPR011545">
    <property type="entry name" value="DEAD/DEAH_box_helicase_dom"/>
</dbReference>
<feature type="domain" description="DEAD-box RNA helicase Q" evidence="8">
    <location>
        <begin position="33"/>
        <end position="61"/>
    </location>
</feature>
<dbReference type="InterPro" id="IPR014001">
    <property type="entry name" value="Helicase_ATP-bd"/>
</dbReference>
<keyword evidence="4" id="KW-0067">ATP-binding</keyword>
<dbReference type="PROSITE" id="PS51195">
    <property type="entry name" value="Q_MOTIF"/>
    <property type="match status" value="1"/>
</dbReference>
<evidence type="ECO:0000256" key="4">
    <source>
        <dbReference type="ARBA" id="ARBA00022840"/>
    </source>
</evidence>
<evidence type="ECO:0000256" key="5">
    <source>
        <dbReference type="PROSITE-ProRule" id="PRU00552"/>
    </source>
</evidence>
<feature type="domain" description="Helicase ATP-binding" evidence="7">
    <location>
        <begin position="64"/>
        <end position="140"/>
    </location>
</feature>
<dbReference type="Gene3D" id="3.40.50.300">
    <property type="entry name" value="P-loop containing nucleotide triphosphate hydrolases"/>
    <property type="match status" value="1"/>
</dbReference>
<evidence type="ECO:0000256" key="3">
    <source>
        <dbReference type="ARBA" id="ARBA00022806"/>
    </source>
</evidence>
<dbReference type="SUPFAM" id="SSF52540">
    <property type="entry name" value="P-loop containing nucleoside triphosphate hydrolases"/>
    <property type="match status" value="1"/>
</dbReference>
<evidence type="ECO:0000313" key="9">
    <source>
        <dbReference type="EMBL" id="KAJ1613370.1"/>
    </source>
</evidence>
<feature type="region of interest" description="Disordered" evidence="6">
    <location>
        <begin position="185"/>
        <end position="206"/>
    </location>
</feature>
<keyword evidence="3 9" id="KW-0347">Helicase</keyword>
<protein>
    <submittedName>
        <fullName evidence="9">ATP-dependent RNA helicase</fullName>
    </submittedName>
</protein>
<dbReference type="InterPro" id="IPR027417">
    <property type="entry name" value="P-loop_NTPase"/>
</dbReference>
<dbReference type="InterPro" id="IPR014014">
    <property type="entry name" value="RNA_helicase_DEAD_Q_motif"/>
</dbReference>
<keyword evidence="1" id="KW-0547">Nucleotide-binding</keyword>
<name>A0ABQ8PA51_9CRYT</name>
<feature type="short sequence motif" description="Q motif" evidence="5">
    <location>
        <begin position="33"/>
        <end position="61"/>
    </location>
</feature>
<organism evidence="9 10">
    <name type="scientific">Cryptosporidium canis</name>
    <dbReference type="NCBI Taxonomy" id="195482"/>
    <lineage>
        <taxon>Eukaryota</taxon>
        <taxon>Sar</taxon>
        <taxon>Alveolata</taxon>
        <taxon>Apicomplexa</taxon>
        <taxon>Conoidasida</taxon>
        <taxon>Coccidia</taxon>
        <taxon>Eucoccidiorida</taxon>
        <taxon>Eimeriorina</taxon>
        <taxon>Cryptosporidiidae</taxon>
        <taxon>Cryptosporidium</taxon>
    </lineage>
</organism>
<evidence type="ECO:0000256" key="6">
    <source>
        <dbReference type="SAM" id="MobiDB-lite"/>
    </source>
</evidence>
<evidence type="ECO:0000259" key="8">
    <source>
        <dbReference type="PROSITE" id="PS51195"/>
    </source>
</evidence>
<gene>
    <name evidence="9" type="ORF">OJ252_962</name>
</gene>
<dbReference type="Proteomes" id="UP001071777">
    <property type="component" value="Unassembled WGS sequence"/>
</dbReference>
<dbReference type="PANTHER" id="PTHR47960">
    <property type="entry name" value="DEAD-BOX ATP-DEPENDENT RNA HELICASE 50"/>
    <property type="match status" value="1"/>
</dbReference>
<dbReference type="GO" id="GO:0004386">
    <property type="term" value="F:helicase activity"/>
    <property type="evidence" value="ECO:0007669"/>
    <property type="project" value="UniProtKB-KW"/>
</dbReference>
<proteinExistence type="predicted"/>
<dbReference type="SMART" id="SM00487">
    <property type="entry name" value="DEXDc"/>
    <property type="match status" value="1"/>
</dbReference>
<evidence type="ECO:0000256" key="2">
    <source>
        <dbReference type="ARBA" id="ARBA00022801"/>
    </source>
</evidence>
<evidence type="ECO:0000256" key="1">
    <source>
        <dbReference type="ARBA" id="ARBA00022741"/>
    </source>
</evidence>
<dbReference type="PROSITE" id="PS51192">
    <property type="entry name" value="HELICASE_ATP_BIND_1"/>
    <property type="match status" value="1"/>
</dbReference>
<evidence type="ECO:0000259" key="7">
    <source>
        <dbReference type="PROSITE" id="PS51192"/>
    </source>
</evidence>
<dbReference type="EMBL" id="JAPCXB010000035">
    <property type="protein sequence ID" value="KAJ1613370.1"/>
    <property type="molecule type" value="Genomic_DNA"/>
</dbReference>
<reference evidence="9" key="1">
    <citation type="submission" date="2022-10" db="EMBL/GenBank/DDBJ databases">
        <title>Adaptive evolution leads to modifications in subtelomeric GC content in a zoonotic Cryptosporidium species.</title>
        <authorList>
            <person name="Li J."/>
            <person name="Feng Y."/>
            <person name="Xiao L."/>
        </authorList>
    </citation>
    <scope>NUCLEOTIDE SEQUENCE</scope>
    <source>
        <strain evidence="9">25894</strain>
    </source>
</reference>
<sequence length="219" mass="23860">MKTERLSNDMKDLNIPPKDPRFKTDDVTKTKGSDFEDYFLKRELLMGIYEKGFERPSPIQEESIPVALAGKDILARAKNGTGKTAAFVIPLLEKINTKKNIIQGLILVPTRELALQTSSIVKQLGKHINVQCMVSTGGGQATESGVPADHRGADRVLTKGATDSLILCNLPPHAEGSDPVLRLRGGEAEAALPEHPIQQAADQPSDYILQLRDESRAPS</sequence>
<comment type="caution">
    <text evidence="9">The sequence shown here is derived from an EMBL/GenBank/DDBJ whole genome shotgun (WGS) entry which is preliminary data.</text>
</comment>
<dbReference type="Pfam" id="PF00270">
    <property type="entry name" value="DEAD"/>
    <property type="match status" value="1"/>
</dbReference>
<accession>A0ABQ8PA51</accession>
<keyword evidence="10" id="KW-1185">Reference proteome</keyword>